<reference evidence="7 8" key="1">
    <citation type="submission" date="2013-08" db="EMBL/GenBank/DDBJ databases">
        <authorList>
            <person name="Weinstock G."/>
            <person name="Sodergren E."/>
            <person name="Wylie T."/>
            <person name="Fulton L."/>
            <person name="Fulton R."/>
            <person name="Fronick C."/>
            <person name="O'Laughlin M."/>
            <person name="Godfrey J."/>
            <person name="Miner T."/>
            <person name="Herter B."/>
            <person name="Appelbaum E."/>
            <person name="Cordes M."/>
            <person name="Lek S."/>
            <person name="Wollam A."/>
            <person name="Pepin K.H."/>
            <person name="Palsikar V.B."/>
            <person name="Mitreva M."/>
            <person name="Wilson R.K."/>
        </authorList>
    </citation>
    <scope>NUCLEOTIDE SEQUENCE [LARGE SCALE GENOMIC DNA]</scope>
    <source>
        <strain evidence="7 8">ATCC 15930</strain>
    </source>
</reference>
<dbReference type="NCBIfam" id="TIGR02937">
    <property type="entry name" value="sigma70-ECF"/>
    <property type="match status" value="1"/>
</dbReference>
<feature type="domain" description="RNA polymerase sigma-70 region 2" evidence="5">
    <location>
        <begin position="24"/>
        <end position="88"/>
    </location>
</feature>
<dbReference type="EMBL" id="JNGW01000109">
    <property type="protein sequence ID" value="KDR51400.1"/>
    <property type="molecule type" value="Genomic_DNA"/>
</dbReference>
<gene>
    <name evidence="7" type="ORF">HMPREF1991_02555</name>
</gene>
<dbReference type="InterPro" id="IPR036388">
    <property type="entry name" value="WH-like_DNA-bd_sf"/>
</dbReference>
<dbReference type="InterPro" id="IPR039425">
    <property type="entry name" value="RNA_pol_sigma-70-like"/>
</dbReference>
<dbReference type="Pfam" id="PF04542">
    <property type="entry name" value="Sigma70_r2"/>
    <property type="match status" value="1"/>
</dbReference>
<comment type="caution">
    <text evidence="7">The sequence shown here is derived from an EMBL/GenBank/DDBJ whole genome shotgun (WGS) entry which is preliminary data.</text>
</comment>
<dbReference type="Proteomes" id="UP000027442">
    <property type="component" value="Unassembled WGS sequence"/>
</dbReference>
<dbReference type="InterPro" id="IPR014327">
    <property type="entry name" value="RNA_pol_sigma70_bacteroid"/>
</dbReference>
<evidence type="ECO:0000313" key="8">
    <source>
        <dbReference type="Proteomes" id="UP000027442"/>
    </source>
</evidence>
<dbReference type="PANTHER" id="PTHR43133">
    <property type="entry name" value="RNA POLYMERASE ECF-TYPE SIGMA FACTO"/>
    <property type="match status" value="1"/>
</dbReference>
<dbReference type="Gene3D" id="1.10.1740.10">
    <property type="match status" value="1"/>
</dbReference>
<dbReference type="InterPro" id="IPR013249">
    <property type="entry name" value="RNA_pol_sigma70_r4_t2"/>
</dbReference>
<dbReference type="AlphaFoldDB" id="A0A069QF25"/>
<dbReference type="GO" id="GO:0006352">
    <property type="term" value="P:DNA-templated transcription initiation"/>
    <property type="evidence" value="ECO:0007669"/>
    <property type="project" value="InterPro"/>
</dbReference>
<evidence type="ECO:0000256" key="3">
    <source>
        <dbReference type="ARBA" id="ARBA00023082"/>
    </source>
</evidence>
<keyword evidence="8" id="KW-1185">Reference proteome</keyword>
<dbReference type="Gene3D" id="1.10.10.10">
    <property type="entry name" value="Winged helix-like DNA-binding domain superfamily/Winged helix DNA-binding domain"/>
    <property type="match status" value="1"/>
</dbReference>
<proteinExistence type="inferred from homology"/>
<evidence type="ECO:0000256" key="2">
    <source>
        <dbReference type="ARBA" id="ARBA00023015"/>
    </source>
</evidence>
<dbReference type="SUPFAM" id="SSF88659">
    <property type="entry name" value="Sigma3 and sigma4 domains of RNA polymerase sigma factors"/>
    <property type="match status" value="1"/>
</dbReference>
<comment type="similarity">
    <text evidence="1">Belongs to the sigma-70 factor family. ECF subfamily.</text>
</comment>
<dbReference type="InterPro" id="IPR007627">
    <property type="entry name" value="RNA_pol_sigma70_r2"/>
</dbReference>
<keyword evidence="3" id="KW-0731">Sigma factor</keyword>
<feature type="domain" description="RNA polymerase sigma factor 70 region 4 type 2" evidence="6">
    <location>
        <begin position="118"/>
        <end position="168"/>
    </location>
</feature>
<evidence type="ECO:0000259" key="5">
    <source>
        <dbReference type="Pfam" id="PF04542"/>
    </source>
</evidence>
<dbReference type="InterPro" id="IPR013324">
    <property type="entry name" value="RNA_pol_sigma_r3/r4-like"/>
</dbReference>
<dbReference type="SUPFAM" id="SSF88946">
    <property type="entry name" value="Sigma2 domain of RNA polymerase sigma factors"/>
    <property type="match status" value="1"/>
</dbReference>
<dbReference type="eggNOG" id="COG1595">
    <property type="taxonomic scope" value="Bacteria"/>
</dbReference>
<keyword evidence="2" id="KW-0805">Transcription regulation</keyword>
<sequence length="184" mass="21469">MIFNQNEIKKLAEGDARTFEALHQTFFPKVHQFALMLLKNAQDADDVCQIIFMKVWLRRARLLEVASLDSYLFMLSKNSILDYLSSRKMKNNGSDKIPEKTDAVTPHDNLVASDTQLLIEMVVENMPEQRQTIYRMSREQHLKNEEIASRLGIQKKTVENHLNLALKDIKNELFLILFVSLFWV</sequence>
<dbReference type="NCBIfam" id="TIGR02985">
    <property type="entry name" value="Sig70_bacteroi1"/>
    <property type="match status" value="1"/>
</dbReference>
<evidence type="ECO:0000256" key="4">
    <source>
        <dbReference type="ARBA" id="ARBA00023163"/>
    </source>
</evidence>
<keyword evidence="4" id="KW-0804">Transcription</keyword>
<dbReference type="Pfam" id="PF08281">
    <property type="entry name" value="Sigma70_r4_2"/>
    <property type="match status" value="1"/>
</dbReference>
<name>A0A069QF25_HOYLO</name>
<dbReference type="PANTHER" id="PTHR43133:SF46">
    <property type="entry name" value="RNA POLYMERASE SIGMA-70 FACTOR ECF SUBFAMILY"/>
    <property type="match status" value="1"/>
</dbReference>
<dbReference type="HOGENOM" id="CLU_047691_4_1_10"/>
<organism evidence="7 8">
    <name type="scientific">Hoylesella loescheii DSM 19665 = JCM 12249 = ATCC 15930</name>
    <dbReference type="NCBI Taxonomy" id="1122985"/>
    <lineage>
        <taxon>Bacteria</taxon>
        <taxon>Pseudomonadati</taxon>
        <taxon>Bacteroidota</taxon>
        <taxon>Bacteroidia</taxon>
        <taxon>Bacteroidales</taxon>
        <taxon>Prevotellaceae</taxon>
        <taxon>Hoylesella</taxon>
    </lineage>
</organism>
<accession>A0A069QF25</accession>
<evidence type="ECO:0000313" key="7">
    <source>
        <dbReference type="EMBL" id="KDR51400.1"/>
    </source>
</evidence>
<evidence type="ECO:0000259" key="6">
    <source>
        <dbReference type="Pfam" id="PF08281"/>
    </source>
</evidence>
<dbReference type="GO" id="GO:0003677">
    <property type="term" value="F:DNA binding"/>
    <property type="evidence" value="ECO:0007669"/>
    <property type="project" value="InterPro"/>
</dbReference>
<protein>
    <submittedName>
        <fullName evidence="7">RNA polymerase sigma-70 factor</fullName>
    </submittedName>
</protein>
<dbReference type="PATRIC" id="fig|1122985.7.peg.2645"/>
<dbReference type="InterPro" id="IPR014284">
    <property type="entry name" value="RNA_pol_sigma-70_dom"/>
</dbReference>
<evidence type="ECO:0000256" key="1">
    <source>
        <dbReference type="ARBA" id="ARBA00010641"/>
    </source>
</evidence>
<dbReference type="InterPro" id="IPR013325">
    <property type="entry name" value="RNA_pol_sigma_r2"/>
</dbReference>
<dbReference type="GO" id="GO:0016987">
    <property type="term" value="F:sigma factor activity"/>
    <property type="evidence" value="ECO:0007669"/>
    <property type="project" value="UniProtKB-KW"/>
</dbReference>